<dbReference type="InterPro" id="IPR006966">
    <property type="entry name" value="Peroxin-3"/>
</dbReference>
<accession>A0A9P5XBJ2</accession>
<feature type="coiled-coil region" evidence="1">
    <location>
        <begin position="34"/>
        <end position="64"/>
    </location>
</feature>
<dbReference type="PANTHER" id="PTHR28080">
    <property type="entry name" value="PEROXISOMAL BIOGENESIS FACTOR 3"/>
    <property type="match status" value="1"/>
</dbReference>
<dbReference type="PANTHER" id="PTHR28080:SF1">
    <property type="entry name" value="PEROXISOMAL BIOGENESIS FACTOR 3"/>
    <property type="match status" value="1"/>
</dbReference>
<dbReference type="GO" id="GO:0045046">
    <property type="term" value="P:protein import into peroxisome membrane"/>
    <property type="evidence" value="ECO:0007669"/>
    <property type="project" value="TreeGrafter"/>
</dbReference>
<protein>
    <recommendedName>
        <fullName evidence="5">Peroxin-3</fullName>
    </recommendedName>
</protein>
<dbReference type="AlphaFoldDB" id="A0A9P5XBJ2"/>
<evidence type="ECO:0000256" key="2">
    <source>
        <dbReference type="SAM" id="MobiDB-lite"/>
    </source>
</evidence>
<dbReference type="GO" id="GO:0005778">
    <property type="term" value="C:peroxisomal membrane"/>
    <property type="evidence" value="ECO:0007669"/>
    <property type="project" value="InterPro"/>
</dbReference>
<evidence type="ECO:0000313" key="3">
    <source>
        <dbReference type="EMBL" id="KAF9447254.1"/>
    </source>
</evidence>
<dbReference type="OrthoDB" id="45930at2759"/>
<gene>
    <name evidence="3" type="ORF">P691DRAFT_707094</name>
</gene>
<evidence type="ECO:0008006" key="5">
    <source>
        <dbReference type="Google" id="ProtNLM"/>
    </source>
</evidence>
<keyword evidence="4" id="KW-1185">Reference proteome</keyword>
<proteinExistence type="predicted"/>
<name>A0A9P5XBJ2_9AGAR</name>
<organism evidence="3 4">
    <name type="scientific">Macrolepiota fuliginosa MF-IS2</name>
    <dbReference type="NCBI Taxonomy" id="1400762"/>
    <lineage>
        <taxon>Eukaryota</taxon>
        <taxon>Fungi</taxon>
        <taxon>Dikarya</taxon>
        <taxon>Basidiomycota</taxon>
        <taxon>Agaricomycotina</taxon>
        <taxon>Agaricomycetes</taxon>
        <taxon>Agaricomycetidae</taxon>
        <taxon>Agaricales</taxon>
        <taxon>Agaricineae</taxon>
        <taxon>Agaricaceae</taxon>
        <taxon>Macrolepiota</taxon>
    </lineage>
</organism>
<dbReference type="Pfam" id="PF04882">
    <property type="entry name" value="Peroxin-3"/>
    <property type="match status" value="1"/>
</dbReference>
<evidence type="ECO:0000256" key="1">
    <source>
        <dbReference type="SAM" id="Coils"/>
    </source>
</evidence>
<feature type="compositionally biased region" description="Polar residues" evidence="2">
    <location>
        <begin position="127"/>
        <end position="154"/>
    </location>
</feature>
<dbReference type="Proteomes" id="UP000807342">
    <property type="component" value="Unassembled WGS sequence"/>
</dbReference>
<comment type="caution">
    <text evidence="3">The sequence shown here is derived from an EMBL/GenBank/DDBJ whole genome shotgun (WGS) entry which is preliminary data.</text>
</comment>
<dbReference type="EMBL" id="MU151208">
    <property type="protein sequence ID" value="KAF9447254.1"/>
    <property type="molecule type" value="Genomic_DNA"/>
</dbReference>
<feature type="region of interest" description="Disordered" evidence="2">
    <location>
        <begin position="123"/>
        <end position="187"/>
    </location>
</feature>
<dbReference type="GO" id="GO:0030674">
    <property type="term" value="F:protein-macromolecule adaptor activity"/>
    <property type="evidence" value="ECO:0007669"/>
    <property type="project" value="TreeGrafter"/>
</dbReference>
<keyword evidence="1" id="KW-0175">Coiled coil</keyword>
<feature type="compositionally biased region" description="Polar residues" evidence="2">
    <location>
        <begin position="167"/>
        <end position="187"/>
    </location>
</feature>
<sequence>MLSSLKTYVSDRKAGIFKTAGFVGGIYITRHYINDRLAEVKTRLEQERAAKENLRRRFQQTQDDVSYTIMALLPTLGDQILENMDVEVITQELQSRSKARNARLQPEMSSSLASSIDVVQRHEVRSENGSAASTNFSLAEPDSSAQTGESNASDNVAHISEPRKDPMSSSLISSATRDSAASRENVSVDSSQLSDNFLSSSVVSGSSDTRTKAELWNEVKMLTFTHTLTTLYSTTLLCLLTTVQLTLLARAKYVHAILQQERDDRVRERLESELSLTNLLFGNGRGLEGLMSKDLEAFLGEDDALGEEAIPENAESKYLTLSWWLLHVGWKDVGERVRRGVEEVFDGVSLKTKLNIKDLHRLVGDVRRRVEHEITFEGTERRINFLSTLLPPTPEMVQHVLTQGGFPSYTDDEPSSPSLGAQASSTSLSSSQLSHSNYFLSALNNTADPFNAFNNTLTPNALASSIPAPIPPTIQNLPIANPLPHTGDMPFTSLLDETRTVICSPDFALVLENCLDRAVEVLFDGLEKNVFLDSSVEPGEEVRIRLAGLLPGLSRWSSSALRAVPCELVDNVLAMREIPSLSAIVFSKFEDRFQ</sequence>
<feature type="region of interest" description="Disordered" evidence="2">
    <location>
        <begin position="404"/>
        <end position="424"/>
    </location>
</feature>
<evidence type="ECO:0000313" key="4">
    <source>
        <dbReference type="Proteomes" id="UP000807342"/>
    </source>
</evidence>
<reference evidence="3" key="1">
    <citation type="submission" date="2020-11" db="EMBL/GenBank/DDBJ databases">
        <authorList>
            <consortium name="DOE Joint Genome Institute"/>
            <person name="Ahrendt S."/>
            <person name="Riley R."/>
            <person name="Andreopoulos W."/>
            <person name="Labutti K."/>
            <person name="Pangilinan J."/>
            <person name="Ruiz-Duenas F.J."/>
            <person name="Barrasa J.M."/>
            <person name="Sanchez-Garcia M."/>
            <person name="Camarero S."/>
            <person name="Miyauchi S."/>
            <person name="Serrano A."/>
            <person name="Linde D."/>
            <person name="Babiker R."/>
            <person name="Drula E."/>
            <person name="Ayuso-Fernandez I."/>
            <person name="Pacheco R."/>
            <person name="Padilla G."/>
            <person name="Ferreira P."/>
            <person name="Barriuso J."/>
            <person name="Kellner H."/>
            <person name="Castanera R."/>
            <person name="Alfaro M."/>
            <person name="Ramirez L."/>
            <person name="Pisabarro A.G."/>
            <person name="Kuo A."/>
            <person name="Tritt A."/>
            <person name="Lipzen A."/>
            <person name="He G."/>
            <person name="Yan M."/>
            <person name="Ng V."/>
            <person name="Cullen D."/>
            <person name="Martin F."/>
            <person name="Rosso M.-N."/>
            <person name="Henrissat B."/>
            <person name="Hibbett D."/>
            <person name="Martinez A.T."/>
            <person name="Grigoriev I.V."/>
        </authorList>
    </citation>
    <scope>NUCLEOTIDE SEQUENCE</scope>
    <source>
        <strain evidence="3">MF-IS2</strain>
    </source>
</reference>